<dbReference type="Gene3D" id="3.30.479.10">
    <property type="entry name" value="6-pyruvoyl tetrahydropterin synthase/QueD"/>
    <property type="match status" value="1"/>
</dbReference>
<dbReference type="SUPFAM" id="SSF55620">
    <property type="entry name" value="Tetrahydrobiopterin biosynthesis enzymes-like"/>
    <property type="match status" value="1"/>
</dbReference>
<accession>A0A6J7XIZ3</accession>
<evidence type="ECO:0000313" key="1">
    <source>
        <dbReference type="EMBL" id="CAB4214907.1"/>
    </source>
</evidence>
<organism evidence="2">
    <name type="scientific">uncultured Caudovirales phage</name>
    <dbReference type="NCBI Taxonomy" id="2100421"/>
    <lineage>
        <taxon>Viruses</taxon>
        <taxon>Duplodnaviria</taxon>
        <taxon>Heunggongvirae</taxon>
        <taxon>Uroviricota</taxon>
        <taxon>Caudoviricetes</taxon>
        <taxon>Peduoviridae</taxon>
        <taxon>Maltschvirus</taxon>
        <taxon>Maltschvirus maltsch</taxon>
    </lineage>
</organism>
<reference evidence="2" key="1">
    <citation type="submission" date="2020-05" db="EMBL/GenBank/DDBJ databases">
        <authorList>
            <person name="Chiriac C."/>
            <person name="Salcher M."/>
            <person name="Ghai R."/>
            <person name="Kavagutti S V."/>
        </authorList>
    </citation>
    <scope>NUCLEOTIDE SEQUENCE</scope>
</reference>
<proteinExistence type="predicted"/>
<dbReference type="InterPro" id="IPR038418">
    <property type="entry name" value="6-PTP_synth/QueD_sf"/>
</dbReference>
<protein>
    <submittedName>
        <fullName evidence="2">6-pyruvoyl tetrahydropterin synthase/QueD family protein</fullName>
    </submittedName>
</protein>
<gene>
    <name evidence="1" type="ORF">UFOVP1469_10</name>
    <name evidence="2" type="ORF">UFOVP1556_41</name>
</gene>
<evidence type="ECO:0000313" key="2">
    <source>
        <dbReference type="EMBL" id="CAB5229361.1"/>
    </source>
</evidence>
<dbReference type="Pfam" id="PF01242">
    <property type="entry name" value="PTPS"/>
    <property type="match status" value="1"/>
</dbReference>
<sequence>MKTSWPRVECRVMVLFDADHDLPQMNKQGVHRHNYWLEAGYWHEINPHAGCTKTMSDMRVDVDEIVEKIKNKNLNEILPVTPTAEFLACWFLMQLPAYWDFVIIRCYGGFECRIDRKNMTEAWKEQVGASPA</sequence>
<dbReference type="InterPro" id="IPR007115">
    <property type="entry name" value="6-PTP_synth/QueD"/>
</dbReference>
<dbReference type="EMBL" id="LR798400">
    <property type="protein sequence ID" value="CAB5229361.1"/>
    <property type="molecule type" value="Genomic_DNA"/>
</dbReference>
<name>A0A6J7XIZ3_9CAUD</name>
<dbReference type="EMBL" id="LR797418">
    <property type="protein sequence ID" value="CAB4214907.1"/>
    <property type="molecule type" value="Genomic_DNA"/>
</dbReference>